<dbReference type="Gene3D" id="3.40.190.10">
    <property type="entry name" value="Periplasmic binding protein-like II"/>
    <property type="match status" value="2"/>
</dbReference>
<evidence type="ECO:0000313" key="6">
    <source>
        <dbReference type="EMBL" id="RKP44470.1"/>
    </source>
</evidence>
<dbReference type="Proteomes" id="UP000270342">
    <property type="component" value="Unassembled WGS sequence"/>
</dbReference>
<dbReference type="AlphaFoldDB" id="A0A494X2B1"/>
<evidence type="ECO:0000256" key="3">
    <source>
        <dbReference type="ARBA" id="ARBA00022448"/>
    </source>
</evidence>
<dbReference type="RefSeq" id="WP_121091367.1">
    <property type="nucleotide sequence ID" value="NZ_RBZU01000020.1"/>
</dbReference>
<name>A0A494X2B1_9BURK</name>
<dbReference type="GO" id="GO:0042597">
    <property type="term" value="C:periplasmic space"/>
    <property type="evidence" value="ECO:0007669"/>
    <property type="project" value="UniProtKB-SubCell"/>
</dbReference>
<reference evidence="6 7" key="1">
    <citation type="submission" date="2018-10" db="EMBL/GenBank/DDBJ databases">
        <title>Robbsia sp. DHC34, isolated from soil.</title>
        <authorList>
            <person name="Gao Z.-H."/>
            <person name="Qiu L.-H."/>
        </authorList>
    </citation>
    <scope>NUCLEOTIDE SEQUENCE [LARGE SCALE GENOMIC DNA]</scope>
    <source>
        <strain evidence="6 7">DHC34</strain>
    </source>
</reference>
<dbReference type="EMBL" id="RBZU01000020">
    <property type="protein sequence ID" value="RKP44470.1"/>
    <property type="molecule type" value="Genomic_DNA"/>
</dbReference>
<dbReference type="Pfam" id="PF13531">
    <property type="entry name" value="SBP_bac_11"/>
    <property type="match status" value="1"/>
</dbReference>
<organism evidence="6 7">
    <name type="scientific">Pararobbsia silviterrae</name>
    <dbReference type="NCBI Taxonomy" id="1792498"/>
    <lineage>
        <taxon>Bacteria</taxon>
        <taxon>Pseudomonadati</taxon>
        <taxon>Pseudomonadota</taxon>
        <taxon>Betaproteobacteria</taxon>
        <taxon>Burkholderiales</taxon>
        <taxon>Burkholderiaceae</taxon>
        <taxon>Pararobbsia</taxon>
    </lineage>
</organism>
<dbReference type="InterPro" id="IPR005669">
    <property type="entry name" value="Thiosulph/SO4-bd"/>
</dbReference>
<comment type="subcellular location">
    <subcellularLocation>
        <location evidence="1">Periplasm</location>
    </subcellularLocation>
</comment>
<dbReference type="SUPFAM" id="SSF53850">
    <property type="entry name" value="Periplasmic binding protein-like II"/>
    <property type="match status" value="1"/>
</dbReference>
<dbReference type="NCBIfam" id="NF008022">
    <property type="entry name" value="PRK10752.1"/>
    <property type="match status" value="1"/>
</dbReference>
<sequence length="343" mass="37411">MKRPPLLHLAAIGGVLIAIALIGVRNAPGRTPNTLLNVSYDPTRELYQSLNTAFVRDYAHENGTRLVIAQSHGGSSRQARSVVSGEQSADVVTLGLFSDVDILREHGLIAAGWADRLPHHSQPYYSTIVFVVRKGNPKHIHDWPDLVAPSVEIVTPDPHTSGNGKLSILAAWGSVVSRGGSDADARAYLRALYAHIVHFDTGARGAATTFTLDKTGDVQLAWENEALREVADNPGDLDVVYPRVSLLAEPYVAWVDANTARHHTEAQARAYLEFLFTDEAQRIIASAGYRPFNPAIAHEYATRLPPLTLFPITAIARDWDDANHRFFDENGIVELLSGSGHPA</sequence>
<dbReference type="OrthoDB" id="9802127at2"/>
<evidence type="ECO:0000256" key="1">
    <source>
        <dbReference type="ARBA" id="ARBA00004418"/>
    </source>
</evidence>
<dbReference type="NCBIfam" id="TIGR00971">
    <property type="entry name" value="3a0106s03"/>
    <property type="match status" value="1"/>
</dbReference>
<keyword evidence="5" id="KW-0574">Periplasm</keyword>
<evidence type="ECO:0000256" key="5">
    <source>
        <dbReference type="ARBA" id="ARBA00022764"/>
    </source>
</evidence>
<protein>
    <submittedName>
        <fullName evidence="6">Sulfate ABC transporter substrate-binding protein</fullName>
    </submittedName>
</protein>
<comment type="caution">
    <text evidence="6">The sequence shown here is derived from an EMBL/GenBank/DDBJ whole genome shotgun (WGS) entry which is preliminary data.</text>
</comment>
<keyword evidence="4" id="KW-0732">Signal</keyword>
<dbReference type="GO" id="GO:1902358">
    <property type="term" value="P:sulfate transmembrane transport"/>
    <property type="evidence" value="ECO:0007669"/>
    <property type="project" value="InterPro"/>
</dbReference>
<comment type="similarity">
    <text evidence="2">Belongs to the prokaryotic sulfate-binding protein family.</text>
</comment>
<dbReference type="GO" id="GO:0140104">
    <property type="term" value="F:molecular carrier activity"/>
    <property type="evidence" value="ECO:0007669"/>
    <property type="project" value="InterPro"/>
</dbReference>
<proteinExistence type="inferred from homology"/>
<keyword evidence="7" id="KW-1185">Reference proteome</keyword>
<accession>A0A494X2B1</accession>
<gene>
    <name evidence="6" type="ORF">D7S86_27660</name>
</gene>
<evidence type="ECO:0000256" key="2">
    <source>
        <dbReference type="ARBA" id="ARBA00006099"/>
    </source>
</evidence>
<dbReference type="PANTHER" id="PTHR30368">
    <property type="entry name" value="SULFATE-BINDING PROTEIN"/>
    <property type="match status" value="1"/>
</dbReference>
<keyword evidence="3" id="KW-0813">Transport</keyword>
<evidence type="ECO:0000256" key="4">
    <source>
        <dbReference type="ARBA" id="ARBA00022729"/>
    </source>
</evidence>
<dbReference type="PANTHER" id="PTHR30368:SF2">
    <property type="entry name" value="SULFATE-BINDING PROTEIN"/>
    <property type="match status" value="1"/>
</dbReference>
<dbReference type="CDD" id="cd01005">
    <property type="entry name" value="PBP2_CysP"/>
    <property type="match status" value="1"/>
</dbReference>
<evidence type="ECO:0000313" key="7">
    <source>
        <dbReference type="Proteomes" id="UP000270342"/>
    </source>
</evidence>